<keyword evidence="2" id="KW-1133">Transmembrane helix</keyword>
<feature type="transmembrane region" description="Helical" evidence="2">
    <location>
        <begin position="483"/>
        <end position="508"/>
    </location>
</feature>
<name>A0A1X0P1A8_9TRYP</name>
<feature type="transmembrane region" description="Helical" evidence="2">
    <location>
        <begin position="125"/>
        <end position="147"/>
    </location>
</feature>
<feature type="compositionally biased region" description="Basic and acidic residues" evidence="1">
    <location>
        <begin position="202"/>
        <end position="224"/>
    </location>
</feature>
<dbReference type="EMBL" id="NBCO01000008">
    <property type="protein sequence ID" value="ORC90611.1"/>
    <property type="molecule type" value="Genomic_DNA"/>
</dbReference>
<dbReference type="RefSeq" id="XP_028884677.1">
    <property type="nucleotide sequence ID" value="XM_029024274.1"/>
</dbReference>
<feature type="transmembrane region" description="Helical" evidence="2">
    <location>
        <begin position="634"/>
        <end position="652"/>
    </location>
</feature>
<dbReference type="PANTHER" id="PTHR11161:SF0">
    <property type="entry name" value="O-ACYLTRANSFERASE LIKE PROTEIN"/>
    <property type="match status" value="1"/>
</dbReference>
<keyword evidence="2" id="KW-0472">Membrane</keyword>
<feature type="transmembrane region" description="Helical" evidence="2">
    <location>
        <begin position="560"/>
        <end position="581"/>
    </location>
</feature>
<dbReference type="OrthoDB" id="118951at2759"/>
<feature type="transmembrane region" description="Helical" evidence="2">
    <location>
        <begin position="773"/>
        <end position="794"/>
    </location>
</feature>
<reference evidence="3 4" key="1">
    <citation type="submission" date="2017-03" db="EMBL/GenBank/DDBJ databases">
        <title>An alternative strategy for trypanosome survival in the mammalian bloodstream revealed through genome and transcriptome analysis of the ubiquitous bovine parasite Trypanosoma (Megatrypanum) theileri.</title>
        <authorList>
            <person name="Kelly S."/>
            <person name="Ivens A."/>
            <person name="Mott A."/>
            <person name="O'Neill E."/>
            <person name="Emms D."/>
            <person name="Macleod O."/>
            <person name="Voorheis P."/>
            <person name="Matthews J."/>
            <person name="Matthews K."/>
            <person name="Carrington M."/>
        </authorList>
    </citation>
    <scope>NUCLEOTIDE SEQUENCE [LARGE SCALE GENOMIC DNA]</scope>
    <source>
        <strain evidence="3">Edinburgh</strain>
    </source>
</reference>
<proteinExistence type="predicted"/>
<organism evidence="3 4">
    <name type="scientific">Trypanosoma theileri</name>
    <dbReference type="NCBI Taxonomy" id="67003"/>
    <lineage>
        <taxon>Eukaryota</taxon>
        <taxon>Discoba</taxon>
        <taxon>Euglenozoa</taxon>
        <taxon>Kinetoplastea</taxon>
        <taxon>Metakinetoplastina</taxon>
        <taxon>Trypanosomatida</taxon>
        <taxon>Trypanosomatidae</taxon>
        <taxon>Trypanosoma</taxon>
    </lineage>
</organism>
<dbReference type="Proteomes" id="UP000192257">
    <property type="component" value="Unassembled WGS sequence"/>
</dbReference>
<keyword evidence="4" id="KW-1185">Reference proteome</keyword>
<evidence type="ECO:0000256" key="2">
    <source>
        <dbReference type="SAM" id="Phobius"/>
    </source>
</evidence>
<dbReference type="AlphaFoldDB" id="A0A1X0P1A8"/>
<evidence type="ECO:0000256" key="1">
    <source>
        <dbReference type="SAM" id="MobiDB-lite"/>
    </source>
</evidence>
<dbReference type="PANTHER" id="PTHR11161">
    <property type="entry name" value="O-ACYLTRANSFERASE"/>
    <property type="match status" value="1"/>
</dbReference>
<feature type="compositionally biased region" description="Low complexity" evidence="1">
    <location>
        <begin position="225"/>
        <end position="261"/>
    </location>
</feature>
<dbReference type="InterPro" id="IPR052728">
    <property type="entry name" value="O2_lipid_transport_reg"/>
</dbReference>
<gene>
    <name evidence="3" type="ORF">TM35_000084090</name>
</gene>
<feature type="transmembrane region" description="Helical" evidence="2">
    <location>
        <begin position="814"/>
        <end position="832"/>
    </location>
</feature>
<sequence>MSAVTTTITSGFCNQTEVMQRASGGLPGILGSYSHCPVNNTVQFCILFPRYSVWGNSRLLGYCLPTQCTLMDIAQHVLADPLLNTTFSYGDLLTSSPIKMKDALAQYIKCASHSSLTFQVHSQNIVSWTILGFIILIVLLATLYDYYRRVTTRIIPFEIVKMGNDGGVVRVLPSPSLTNTVFRSENSRTLISSYDYESFNHYRQQREGEEEEKKQHQQQRKRELSFPPSFFPSISQPLLSTRGDSITDINNNNNNNDTTNDVNYQLNTTSPLETVGKETIVVMGPNSKSYCESSFSQKETRVNISTGRTTTRKNTLDSGVERTTGILPDFNIDVFWSKRRMQQLLVEIPDVPDFHSIVNQIVLCLSLINSFRKWRYYPKSEANLNLFNSWRVLAWMWIMLFSIFWYSQQIPTIENVGSRHSNFLYAFFEKEAFAGFAVSTFLVIAGFLALHRLHTSEEAFLSSPTARVQKRQRRYRQIIQYGFLWYIKYLIARFVRVVPITFCILALLPNLIPNVGSGPFWKLFIDAPAMHVNCVKYWWTNFLLINNILPLDWNERCFPWSYYVALEFQLSALAPIIYILGKHLHHRLFSALLLFAMMTSSVLRYVELTRQKTVSFTFSSISHYSLPIGTVYQYPHLMFIPFCAGAMLYYLYKGVQRRAEMLRMFGSDLLSVIHRIQDGALVEDRLSYWLLEQLRKRRIRILFLWSGLCITLTCILSAWVVHRDEYSGEFIHPGVKVYESLILFPWCIGLCLLALPLLFGYGGMFRRILIHRLWCGPSRLILVAYLVAPLVIGLGNASSYEVMTMSFLLLMVQWFGYTVATLLVAFVFHMLIERPCLHVSSRGEY</sequence>
<dbReference type="GeneID" id="39984054"/>
<protein>
    <submittedName>
        <fullName evidence="3">Transmembrane protein NRF-6</fullName>
    </submittedName>
</protein>
<evidence type="ECO:0000313" key="3">
    <source>
        <dbReference type="EMBL" id="ORC90611.1"/>
    </source>
</evidence>
<comment type="caution">
    <text evidence="3">The sequence shown here is derived from an EMBL/GenBank/DDBJ whole genome shotgun (WGS) entry which is preliminary data.</text>
</comment>
<feature type="transmembrane region" description="Helical" evidence="2">
    <location>
        <begin position="741"/>
        <end position="761"/>
    </location>
</feature>
<evidence type="ECO:0000313" key="4">
    <source>
        <dbReference type="Proteomes" id="UP000192257"/>
    </source>
</evidence>
<feature type="transmembrane region" description="Helical" evidence="2">
    <location>
        <begin position="701"/>
        <end position="721"/>
    </location>
</feature>
<feature type="transmembrane region" description="Helical" evidence="2">
    <location>
        <begin position="432"/>
        <end position="450"/>
    </location>
</feature>
<keyword evidence="2 3" id="KW-0812">Transmembrane</keyword>
<feature type="transmembrane region" description="Helical" evidence="2">
    <location>
        <begin position="382"/>
        <end position="406"/>
    </location>
</feature>
<accession>A0A1X0P1A8</accession>
<feature type="region of interest" description="Disordered" evidence="1">
    <location>
        <begin position="202"/>
        <end position="262"/>
    </location>
</feature>
<dbReference type="VEuPathDB" id="TriTrypDB:TM35_000084090"/>
<feature type="transmembrane region" description="Helical" evidence="2">
    <location>
        <begin position="588"/>
        <end position="606"/>
    </location>
</feature>